<dbReference type="InterPro" id="IPR014026">
    <property type="entry name" value="UDP-Glc/GDP-Man_DH_dimer"/>
</dbReference>
<dbReference type="GO" id="GO:0003979">
    <property type="term" value="F:UDP-glucose 6-dehydrogenase activity"/>
    <property type="evidence" value="ECO:0007669"/>
    <property type="project" value="UniProtKB-EC"/>
</dbReference>
<dbReference type="SMART" id="SM00984">
    <property type="entry name" value="UDPG_MGDP_dh_C"/>
    <property type="match status" value="1"/>
</dbReference>
<dbReference type="GO" id="GO:0051287">
    <property type="term" value="F:NAD binding"/>
    <property type="evidence" value="ECO:0007669"/>
    <property type="project" value="InterPro"/>
</dbReference>
<feature type="binding site" evidence="10">
    <location>
        <position position="31"/>
    </location>
    <ligand>
        <name>NAD(+)</name>
        <dbReference type="ChEBI" id="CHEBI:57540"/>
    </ligand>
</feature>
<evidence type="ECO:0000256" key="8">
    <source>
        <dbReference type="PIRSR" id="PIRSR500134-1"/>
    </source>
</evidence>
<evidence type="ECO:0000256" key="4">
    <source>
        <dbReference type="ARBA" id="ARBA00023002"/>
    </source>
</evidence>
<dbReference type="UniPathway" id="UPA00038">
    <property type="reaction ID" value="UER00491"/>
</dbReference>
<feature type="binding site" evidence="9">
    <location>
        <position position="258"/>
    </location>
    <ligand>
        <name>substrate</name>
    </ligand>
</feature>
<evidence type="ECO:0000256" key="9">
    <source>
        <dbReference type="PIRSR" id="PIRSR500134-2"/>
    </source>
</evidence>
<reference evidence="12 13" key="1">
    <citation type="journal article" date="2011" name="J. Bacteriol.">
        <title>Complete genome sequence of the industrial strain Bacillus megaterium WSH-002.</title>
        <authorList>
            <person name="Liu L."/>
            <person name="Li Y."/>
            <person name="Zhang J."/>
            <person name="Zou W."/>
            <person name="Zhou Z."/>
            <person name="Liu J."/>
            <person name="Li X."/>
            <person name="Wang L."/>
            <person name="Chen J."/>
        </authorList>
    </citation>
    <scope>NUCLEOTIDE SEQUENCE [LARGE SCALE GENOMIC DNA]</scope>
    <source>
        <strain evidence="12 13">WSH-002</strain>
    </source>
</reference>
<evidence type="ECO:0000259" key="11">
    <source>
        <dbReference type="SMART" id="SM00984"/>
    </source>
</evidence>
<dbReference type="SUPFAM" id="SSF52413">
    <property type="entry name" value="UDP-glucose/GDP-mannose dehydrogenase C-terminal domain"/>
    <property type="match status" value="1"/>
</dbReference>
<feature type="binding site" evidence="10">
    <location>
        <position position="264"/>
    </location>
    <ligand>
        <name>NAD(+)</name>
        <dbReference type="ChEBI" id="CHEBI:57540"/>
    </ligand>
</feature>
<feature type="binding site" evidence="9">
    <location>
        <position position="205"/>
    </location>
    <ligand>
        <name>substrate</name>
    </ligand>
</feature>
<sequence>MKNITVAGTGYVGLVTGVCLAEVGHTVTCVDNIQQKIDILNEGISPIFEPELDNLIVSNMKLDRLHFTTDFESTYAQSDVIFIGVGTPENEDGSANLNFVYTVARQIAESVQRDCLVVLKSTVPIGTNDEIEKFIKSHLKHNVHVEVASNPEFLAQGTAVRDTLKASRIVIGTESEDAKQKLMNIYSAFNIPILTMNRRSAEMVKYASNDFLALKISFVNDIANLCEVVGANIEDVTHGMSYDQRIGDKFLNPGIGYGGSCFPKDTKALHWLSEEEGYVLRTIKSAIEVNEKQKFKLIKKARKDFNTFKDLQVAVLGLTFKPGTDDLREAPSIPNIRLLLNEGAKVSAFDPVGMDNFKKIFPNEVKYKSSIEETLDGADVCFIFTEWQEIKEMNLELFTEKMKNPYIYDGRNCFKLIEVQEANLNYKSIGRPDINASRIKVEA</sequence>
<dbReference type="InterPro" id="IPR008927">
    <property type="entry name" value="6-PGluconate_DH-like_C_sf"/>
</dbReference>
<dbReference type="Pfam" id="PF03721">
    <property type="entry name" value="UDPG_MGDP_dh_N"/>
    <property type="match status" value="1"/>
</dbReference>
<dbReference type="InterPro" id="IPR001732">
    <property type="entry name" value="UDP-Glc/GDP-Man_DH_N"/>
</dbReference>
<feature type="domain" description="UDP-glucose/GDP-mannose dehydrogenase C-terminal" evidence="11">
    <location>
        <begin position="314"/>
        <end position="416"/>
    </location>
</feature>
<protein>
    <recommendedName>
        <fullName evidence="3 7">UDP-glucose 6-dehydrogenase</fullName>
        <ecNumber evidence="3 7">1.1.1.22</ecNumber>
    </recommendedName>
</protein>
<dbReference type="KEGG" id="bmh:BMWSH_4111"/>
<dbReference type="PIRSF" id="PIRSF500134">
    <property type="entry name" value="UDPglc_DH_bac"/>
    <property type="match status" value="1"/>
</dbReference>
<evidence type="ECO:0000256" key="5">
    <source>
        <dbReference type="ARBA" id="ARBA00023027"/>
    </source>
</evidence>
<keyword evidence="5 7" id="KW-0520">NAD</keyword>
<evidence type="ECO:0000313" key="13">
    <source>
        <dbReference type="Proteomes" id="UP000001283"/>
    </source>
</evidence>
<dbReference type="AlphaFoldDB" id="A0A8D3X278"/>
<evidence type="ECO:0000256" key="3">
    <source>
        <dbReference type="ARBA" id="ARBA00012954"/>
    </source>
</evidence>
<dbReference type="Proteomes" id="UP000001283">
    <property type="component" value="Chromosome"/>
</dbReference>
<dbReference type="InterPro" id="IPR036220">
    <property type="entry name" value="UDP-Glc/GDP-Man_DH_C_sf"/>
</dbReference>
<feature type="active site" description="Nucleophile" evidence="8">
    <location>
        <position position="261"/>
    </location>
</feature>
<dbReference type="SUPFAM" id="SSF48179">
    <property type="entry name" value="6-phosphogluconate dehydrogenase C-terminal domain-like"/>
    <property type="match status" value="1"/>
</dbReference>
<dbReference type="Gene3D" id="3.40.50.720">
    <property type="entry name" value="NAD(P)-binding Rossmann-like Domain"/>
    <property type="match status" value="2"/>
</dbReference>
<dbReference type="GO" id="GO:0006065">
    <property type="term" value="P:UDP-glucuronate biosynthetic process"/>
    <property type="evidence" value="ECO:0007669"/>
    <property type="project" value="UniProtKB-UniPathway"/>
</dbReference>
<comment type="pathway">
    <text evidence="1">Nucleotide-sugar biosynthesis; UDP-alpha-D-glucuronate biosynthesis; UDP-alpha-D-glucuronate from UDP-alpha-D-glucose: step 1/1.</text>
</comment>
<dbReference type="PANTHER" id="PTHR43750:SF4">
    <property type="entry name" value="UDP-GLUCOSE 6-DEHYDROGENASE YWQF"/>
    <property type="match status" value="1"/>
</dbReference>
<proteinExistence type="inferred from homology"/>
<feature type="binding site" evidence="9">
    <location>
        <begin position="250"/>
        <end position="254"/>
    </location>
    <ligand>
        <name>substrate</name>
    </ligand>
</feature>
<dbReference type="Gene3D" id="1.20.5.100">
    <property type="entry name" value="Cytochrome c1, transmembrane anchor, C-terminal"/>
    <property type="match status" value="1"/>
</dbReference>
<evidence type="ECO:0000256" key="6">
    <source>
        <dbReference type="ARBA" id="ARBA00047473"/>
    </source>
</evidence>
<comment type="catalytic activity">
    <reaction evidence="6 7">
        <text>UDP-alpha-D-glucose + 2 NAD(+) + H2O = UDP-alpha-D-glucuronate + 2 NADH + 3 H(+)</text>
        <dbReference type="Rhea" id="RHEA:23596"/>
        <dbReference type="ChEBI" id="CHEBI:15377"/>
        <dbReference type="ChEBI" id="CHEBI:15378"/>
        <dbReference type="ChEBI" id="CHEBI:57540"/>
        <dbReference type="ChEBI" id="CHEBI:57945"/>
        <dbReference type="ChEBI" id="CHEBI:58052"/>
        <dbReference type="ChEBI" id="CHEBI:58885"/>
        <dbReference type="EC" id="1.1.1.22"/>
    </reaction>
</comment>
<dbReference type="PANTHER" id="PTHR43750">
    <property type="entry name" value="UDP-GLUCOSE 6-DEHYDROGENASE TUAD"/>
    <property type="match status" value="1"/>
</dbReference>
<gene>
    <name evidence="12" type="primary">ugd</name>
    <name evidence="12" type="ORF">BMWSH_4111</name>
</gene>
<evidence type="ECO:0000256" key="1">
    <source>
        <dbReference type="ARBA" id="ARBA00004701"/>
    </source>
</evidence>
<dbReference type="InterPro" id="IPR028357">
    <property type="entry name" value="UDPglc_DH_bac"/>
</dbReference>
<dbReference type="InterPro" id="IPR036291">
    <property type="entry name" value="NAD(P)-bd_dom_sf"/>
</dbReference>
<feature type="binding site" evidence="10">
    <location>
        <position position="87"/>
    </location>
    <ligand>
        <name>NAD(+)</name>
        <dbReference type="ChEBI" id="CHEBI:57540"/>
    </ligand>
</feature>
<dbReference type="EC" id="1.1.1.22" evidence="3 7"/>
<evidence type="ECO:0000256" key="10">
    <source>
        <dbReference type="PIRSR" id="PIRSR500134-3"/>
    </source>
</evidence>
<feature type="binding site" evidence="9">
    <location>
        <position position="321"/>
    </location>
    <ligand>
        <name>substrate</name>
    </ligand>
</feature>
<accession>A0A8D3X278</accession>
<dbReference type="Pfam" id="PF03720">
    <property type="entry name" value="UDPG_MGDP_dh_C"/>
    <property type="match status" value="1"/>
</dbReference>
<keyword evidence="4 7" id="KW-0560">Oxidoreductase</keyword>
<dbReference type="NCBIfam" id="TIGR03026">
    <property type="entry name" value="NDP-sugDHase"/>
    <property type="match status" value="1"/>
</dbReference>
<name>A0A8D3X278_PRIMW</name>
<evidence type="ECO:0000256" key="2">
    <source>
        <dbReference type="ARBA" id="ARBA00006601"/>
    </source>
</evidence>
<dbReference type="RefSeq" id="WP_014461190.1">
    <property type="nucleotide sequence ID" value="NC_017138.1"/>
</dbReference>
<organism evidence="12 13">
    <name type="scientific">Priestia megaterium (strain WSH-002)</name>
    <name type="common">Bacillus megaterium</name>
    <dbReference type="NCBI Taxonomy" id="1006007"/>
    <lineage>
        <taxon>Bacteria</taxon>
        <taxon>Bacillati</taxon>
        <taxon>Bacillota</taxon>
        <taxon>Bacilli</taxon>
        <taxon>Bacillales</taxon>
        <taxon>Bacillaceae</taxon>
        <taxon>Priestia</taxon>
    </lineage>
</organism>
<feature type="binding site" evidence="10">
    <location>
        <position position="122"/>
    </location>
    <ligand>
        <name>NAD(+)</name>
        <dbReference type="ChEBI" id="CHEBI:57540"/>
    </ligand>
</feature>
<dbReference type="Pfam" id="PF00984">
    <property type="entry name" value="UDPG_MGDP_dh"/>
    <property type="match status" value="1"/>
</dbReference>
<comment type="similarity">
    <text evidence="2 7">Belongs to the UDP-glucose/GDP-mannose dehydrogenase family.</text>
</comment>
<evidence type="ECO:0000313" key="12">
    <source>
        <dbReference type="EMBL" id="AEN90991.1"/>
    </source>
</evidence>
<dbReference type="SUPFAM" id="SSF51735">
    <property type="entry name" value="NAD(P)-binding Rossmann-fold domains"/>
    <property type="match status" value="1"/>
</dbReference>
<dbReference type="EMBL" id="CP003017">
    <property type="protein sequence ID" value="AEN90991.1"/>
    <property type="molecule type" value="Genomic_DNA"/>
</dbReference>
<evidence type="ECO:0000256" key="7">
    <source>
        <dbReference type="PIRNR" id="PIRNR000124"/>
    </source>
</evidence>
<dbReference type="GO" id="GO:0000271">
    <property type="term" value="P:polysaccharide biosynthetic process"/>
    <property type="evidence" value="ECO:0007669"/>
    <property type="project" value="InterPro"/>
</dbReference>
<dbReference type="InterPro" id="IPR017476">
    <property type="entry name" value="UDP-Glc/GDP-Man"/>
</dbReference>
<feature type="binding site" evidence="10">
    <location>
        <position position="328"/>
    </location>
    <ligand>
        <name>NAD(+)</name>
        <dbReference type="ChEBI" id="CHEBI:57540"/>
    </ligand>
</feature>
<dbReference type="PIRSF" id="PIRSF000124">
    <property type="entry name" value="UDPglc_GDPman_dh"/>
    <property type="match status" value="1"/>
</dbReference>
<dbReference type="InterPro" id="IPR014027">
    <property type="entry name" value="UDP-Glc/GDP-Man_DH_C"/>
</dbReference>
<feature type="binding site" evidence="10">
    <location>
        <position position="36"/>
    </location>
    <ligand>
        <name>NAD(+)</name>
        <dbReference type="ChEBI" id="CHEBI:57540"/>
    </ligand>
</feature>